<keyword evidence="5" id="KW-1185">Reference proteome</keyword>
<dbReference type="Proteomes" id="UP000030019">
    <property type="component" value="Unassembled WGS sequence"/>
</dbReference>
<dbReference type="AlphaFoldDB" id="A0A0A0DMC5"/>
<dbReference type="STRING" id="176090.SSIN_0060"/>
<evidence type="ECO:0000256" key="1">
    <source>
        <dbReference type="SAM" id="MobiDB-lite"/>
    </source>
</evidence>
<proteinExistence type="predicted"/>
<dbReference type="InterPro" id="IPR025672">
    <property type="entry name" value="Sigma_reg_C_dom"/>
</dbReference>
<dbReference type="PATRIC" id="fig|176090.4.peg.60"/>
<comment type="caution">
    <text evidence="4">The sequence shown here is derived from an EMBL/GenBank/DDBJ whole genome shotgun (WGS) entry which is preliminary data.</text>
</comment>
<evidence type="ECO:0000259" key="3">
    <source>
        <dbReference type="Pfam" id="PF13800"/>
    </source>
</evidence>
<feature type="domain" description="Sigma factor regulator C-terminal" evidence="2">
    <location>
        <begin position="164"/>
        <end position="321"/>
    </location>
</feature>
<reference evidence="4 5" key="1">
    <citation type="submission" date="2014-06" db="EMBL/GenBank/DDBJ databases">
        <authorList>
            <person name="Teng J.L."/>
            <person name="Huang Y."/>
            <person name="Tse H."/>
            <person name="Lau S.K."/>
            <person name="Woo P.C."/>
        </authorList>
    </citation>
    <scope>NUCLEOTIDE SEQUENCE [LARGE SCALE GENOMIC DNA]</scope>
    <source>
        <strain evidence="4 5">HKU4</strain>
    </source>
</reference>
<dbReference type="eggNOG" id="ENOG502ZCKK">
    <property type="taxonomic scope" value="Bacteria"/>
</dbReference>
<dbReference type="InterPro" id="IPR029101">
    <property type="entry name" value="Sigma_reg_N"/>
</dbReference>
<evidence type="ECO:0000313" key="4">
    <source>
        <dbReference type="EMBL" id="KGM38117.1"/>
    </source>
</evidence>
<gene>
    <name evidence="4" type="ORF">SSIN_0060</name>
</gene>
<feature type="region of interest" description="Disordered" evidence="1">
    <location>
        <begin position="219"/>
        <end position="241"/>
    </location>
</feature>
<dbReference type="RefSeq" id="WP_037614440.1">
    <property type="nucleotide sequence ID" value="NZ_JPEN01000012.1"/>
</dbReference>
<feature type="domain" description="Sigma factor regulator N-terminal" evidence="3">
    <location>
        <begin position="6"/>
        <end position="95"/>
    </location>
</feature>
<dbReference type="Pfam" id="PF13800">
    <property type="entry name" value="Sigma_reg_N"/>
    <property type="match status" value="1"/>
</dbReference>
<sequence>METFENVAKRSRRKRLWKTVVISSFVSLVLLGLLGLLGKGLAELASSNGRDLQKQYEVMSEIAYPNVDYDSLYYNPTSYLSGTLRSDRFKDLDGVMVDYPAYEGNYSLTGSYKNPTSEATYSSTSGTYTRELRQKYPVFYNVNAKQTKSSDPAPQELVSVKEMPNQLVEVALTFDKPYTYKEIQQMIPNNLKINWYWIGSQSEDGENGMALRTDPQTTYGANSTLLNPYPSDGKKESEEAKQEQQTFLDYLKKANKNLFPTVNKYNMYDDVKAYLKKFGQLDIREAENRDQLTFSGIILTGKAENFSQLEGKEWIAASSIGASVSNQPYYQLDKE</sequence>
<dbReference type="EMBL" id="JPEN01000012">
    <property type="protein sequence ID" value="KGM38117.1"/>
    <property type="molecule type" value="Genomic_DNA"/>
</dbReference>
<evidence type="ECO:0000259" key="2">
    <source>
        <dbReference type="Pfam" id="PF13791"/>
    </source>
</evidence>
<name>A0A0A0DMC5_9STRE</name>
<protein>
    <recommendedName>
        <fullName evidence="6">Sigma factor regulator C-terminal domain-containing protein</fullName>
    </recommendedName>
</protein>
<accession>A0A0A0DMC5</accession>
<feature type="compositionally biased region" description="Basic and acidic residues" evidence="1">
    <location>
        <begin position="232"/>
        <end position="241"/>
    </location>
</feature>
<organism evidence="4 5">
    <name type="scientific">Streptococcus sinensis</name>
    <dbReference type="NCBI Taxonomy" id="176090"/>
    <lineage>
        <taxon>Bacteria</taxon>
        <taxon>Bacillati</taxon>
        <taxon>Bacillota</taxon>
        <taxon>Bacilli</taxon>
        <taxon>Lactobacillales</taxon>
        <taxon>Streptococcaceae</taxon>
        <taxon>Streptococcus</taxon>
    </lineage>
</organism>
<evidence type="ECO:0000313" key="5">
    <source>
        <dbReference type="Proteomes" id="UP000030019"/>
    </source>
</evidence>
<evidence type="ECO:0008006" key="6">
    <source>
        <dbReference type="Google" id="ProtNLM"/>
    </source>
</evidence>
<dbReference type="Pfam" id="PF13791">
    <property type="entry name" value="Sigma_reg_C"/>
    <property type="match status" value="1"/>
</dbReference>